<name>A0ABT3KKH5_9GAMM</name>
<organism evidence="7 8">
    <name type="scientific">Marinomonas rhodophyticola</name>
    <dbReference type="NCBI Taxonomy" id="2992803"/>
    <lineage>
        <taxon>Bacteria</taxon>
        <taxon>Pseudomonadati</taxon>
        <taxon>Pseudomonadota</taxon>
        <taxon>Gammaproteobacteria</taxon>
        <taxon>Oceanospirillales</taxon>
        <taxon>Oceanospirillaceae</taxon>
        <taxon>Marinomonas</taxon>
    </lineage>
</organism>
<evidence type="ECO:0000256" key="2">
    <source>
        <dbReference type="ARBA" id="ARBA00022692"/>
    </source>
</evidence>
<dbReference type="PANTHER" id="PTHR37422">
    <property type="entry name" value="TEICHURONIC ACID BIOSYNTHESIS PROTEIN TUAE"/>
    <property type="match status" value="1"/>
</dbReference>
<evidence type="ECO:0000256" key="1">
    <source>
        <dbReference type="ARBA" id="ARBA00004141"/>
    </source>
</evidence>
<feature type="transmembrane region" description="Helical" evidence="5">
    <location>
        <begin position="413"/>
        <end position="432"/>
    </location>
</feature>
<feature type="transmembrane region" description="Helical" evidence="5">
    <location>
        <begin position="249"/>
        <end position="267"/>
    </location>
</feature>
<feature type="transmembrane region" description="Helical" evidence="5">
    <location>
        <begin position="20"/>
        <end position="38"/>
    </location>
</feature>
<reference evidence="7" key="1">
    <citation type="submission" date="2022-11" db="EMBL/GenBank/DDBJ databases">
        <title>Marinomonas sp. nov., isolated from marine algae.</title>
        <authorList>
            <person name="Choi D.G."/>
            <person name="Kim J.M."/>
            <person name="Lee J.K."/>
            <person name="Baek J.H."/>
            <person name="Jeon C.O."/>
        </authorList>
    </citation>
    <scope>NUCLEOTIDE SEQUENCE</scope>
    <source>
        <strain evidence="7">KJ51-3</strain>
    </source>
</reference>
<keyword evidence="4 5" id="KW-0472">Membrane</keyword>
<evidence type="ECO:0000256" key="3">
    <source>
        <dbReference type="ARBA" id="ARBA00022989"/>
    </source>
</evidence>
<feature type="transmembrane region" description="Helical" evidence="5">
    <location>
        <begin position="196"/>
        <end position="214"/>
    </location>
</feature>
<proteinExistence type="predicted"/>
<dbReference type="PANTHER" id="PTHR37422:SF13">
    <property type="entry name" value="LIPOPOLYSACCHARIDE BIOSYNTHESIS PROTEIN PA4999-RELATED"/>
    <property type="match status" value="1"/>
</dbReference>
<comment type="caution">
    <text evidence="7">The sequence shown here is derived from an EMBL/GenBank/DDBJ whole genome shotgun (WGS) entry which is preliminary data.</text>
</comment>
<evidence type="ECO:0000256" key="4">
    <source>
        <dbReference type="ARBA" id="ARBA00023136"/>
    </source>
</evidence>
<evidence type="ECO:0000256" key="5">
    <source>
        <dbReference type="SAM" id="Phobius"/>
    </source>
</evidence>
<feature type="transmembrane region" description="Helical" evidence="5">
    <location>
        <begin position="220"/>
        <end position="237"/>
    </location>
</feature>
<feature type="transmembrane region" description="Helical" evidence="5">
    <location>
        <begin position="45"/>
        <end position="62"/>
    </location>
</feature>
<dbReference type="InterPro" id="IPR051533">
    <property type="entry name" value="WaaL-like"/>
</dbReference>
<dbReference type="InterPro" id="IPR007016">
    <property type="entry name" value="O-antigen_ligase-rel_domated"/>
</dbReference>
<feature type="transmembrane region" description="Helical" evidence="5">
    <location>
        <begin position="354"/>
        <end position="378"/>
    </location>
</feature>
<dbReference type="RefSeq" id="WP_265220387.1">
    <property type="nucleotide sequence ID" value="NZ_JAPEUL010000011.1"/>
</dbReference>
<feature type="transmembrane region" description="Helical" evidence="5">
    <location>
        <begin position="173"/>
        <end position="191"/>
    </location>
</feature>
<accession>A0ABT3KKH5</accession>
<evidence type="ECO:0000259" key="6">
    <source>
        <dbReference type="Pfam" id="PF04932"/>
    </source>
</evidence>
<dbReference type="Pfam" id="PF04932">
    <property type="entry name" value="Wzy_C"/>
    <property type="match status" value="1"/>
</dbReference>
<comment type="subcellular location">
    <subcellularLocation>
        <location evidence="1">Membrane</location>
        <topology evidence="1">Multi-pass membrane protein</topology>
    </subcellularLocation>
</comment>
<keyword evidence="3 5" id="KW-1133">Transmembrane helix</keyword>
<dbReference type="GO" id="GO:0016874">
    <property type="term" value="F:ligase activity"/>
    <property type="evidence" value="ECO:0007669"/>
    <property type="project" value="UniProtKB-KW"/>
</dbReference>
<evidence type="ECO:0000313" key="8">
    <source>
        <dbReference type="Proteomes" id="UP001431181"/>
    </source>
</evidence>
<feature type="transmembrane region" description="Helical" evidence="5">
    <location>
        <begin position="390"/>
        <end position="407"/>
    </location>
</feature>
<keyword evidence="8" id="KW-1185">Reference proteome</keyword>
<sequence length="440" mass="50154">MTFSATGFTRLFERRASEDQPTWLITIGLLSIVVYALTRTGFSDIAGVASTIATLTGFWGLYKYGSQVNSHVLFRFVWIAIAFQLISWGLSLYVTPEWAESIPKLDKVTRWFVFIPLAWWVAQHKNAIWLVWGSAALGIIVSPWVTGEGIPEIIRGLNGERVFFGLRQAQHTSLFFGVTLIGLLCFARAIITKNKWLSIPLLLVILYCLLVIYINASRQAWLALLITAAIMATYFTVKRFKQATAKQKIITVCVFVAGILSFGTVIVNNDTIVKRVMLEKEALNAISTLNFDDVPYSSFGIRLHSWVAATEFIKQKPIFGWGSNGHSLVMEKTERFPDWIKNGFGHLHNTYIEMLVNFGIVGLVFYFSIWIIMAKSLFEQIKEGKIEKNIGYFFTGFLIFWSIMNCFEAYQNFWTGVFYFTIFMTGIQAKIWRAKHTCKN</sequence>
<feature type="transmembrane region" description="Helical" evidence="5">
    <location>
        <begin position="74"/>
        <end position="94"/>
    </location>
</feature>
<dbReference type="EMBL" id="JAPEUL010000011">
    <property type="protein sequence ID" value="MCW4631049.1"/>
    <property type="molecule type" value="Genomic_DNA"/>
</dbReference>
<gene>
    <name evidence="7" type="ORF">ONZ52_19825</name>
</gene>
<evidence type="ECO:0000313" key="7">
    <source>
        <dbReference type="EMBL" id="MCW4631049.1"/>
    </source>
</evidence>
<dbReference type="Proteomes" id="UP001431181">
    <property type="component" value="Unassembled WGS sequence"/>
</dbReference>
<dbReference type="NCBIfam" id="TIGR04370">
    <property type="entry name" value="glyco_rpt_poly"/>
    <property type="match status" value="1"/>
</dbReference>
<protein>
    <submittedName>
        <fullName evidence="7">O-antigen ligase family protein</fullName>
    </submittedName>
</protein>
<keyword evidence="7" id="KW-0436">Ligase</keyword>
<feature type="domain" description="O-antigen ligase-related" evidence="6">
    <location>
        <begin position="204"/>
        <end position="367"/>
    </location>
</feature>
<keyword evidence="2 5" id="KW-0812">Transmembrane</keyword>
<feature type="transmembrane region" description="Helical" evidence="5">
    <location>
        <begin position="127"/>
        <end position="145"/>
    </location>
</feature>